<dbReference type="RefSeq" id="WP_153289365.1">
    <property type="nucleotide sequence ID" value="NZ_CP045643.1"/>
</dbReference>
<reference evidence="1 2" key="1">
    <citation type="submission" date="2019-10" db="EMBL/GenBank/DDBJ databases">
        <title>A novel species.</title>
        <authorList>
            <person name="Gao J."/>
        </authorList>
    </citation>
    <scope>NUCLEOTIDE SEQUENCE [LARGE SCALE GENOMIC DNA]</scope>
    <source>
        <strain evidence="1 2">QMT-28</strain>
    </source>
</reference>
<accession>A0A5Q0LDS7</accession>
<dbReference type="Proteomes" id="UP000326179">
    <property type="component" value="Chromosome"/>
</dbReference>
<dbReference type="EMBL" id="CP045643">
    <property type="protein sequence ID" value="QFZ75088.1"/>
    <property type="molecule type" value="Genomic_DNA"/>
</dbReference>
<evidence type="ECO:0000313" key="2">
    <source>
        <dbReference type="Proteomes" id="UP000326179"/>
    </source>
</evidence>
<organism evidence="1 2">
    <name type="scientific">Streptomyces fagopyri</name>
    <dbReference type="NCBI Taxonomy" id="2662397"/>
    <lineage>
        <taxon>Bacteria</taxon>
        <taxon>Bacillati</taxon>
        <taxon>Actinomycetota</taxon>
        <taxon>Actinomycetes</taxon>
        <taxon>Kitasatosporales</taxon>
        <taxon>Streptomycetaceae</taxon>
        <taxon>Streptomyces</taxon>
    </lineage>
</organism>
<gene>
    <name evidence="1" type="ORF">GFH48_19060</name>
</gene>
<dbReference type="AlphaFoldDB" id="A0A5Q0LDS7"/>
<sequence>MPKLSTEQITTHTLTLTDAELAEWREAARCALDLGGDKDEHADTWRSISRLGLPATRGSLSDQLANRAIVGDTRGG</sequence>
<keyword evidence="2" id="KW-1185">Reference proteome</keyword>
<evidence type="ECO:0000313" key="1">
    <source>
        <dbReference type="EMBL" id="QFZ75088.1"/>
    </source>
</evidence>
<dbReference type="KEGG" id="sfy:GFH48_19060"/>
<name>A0A5Q0LDS7_9ACTN</name>
<proteinExistence type="predicted"/>
<protein>
    <submittedName>
        <fullName evidence="1">Uncharacterized protein</fullName>
    </submittedName>
</protein>